<accession>A0AAD9VDN8</accession>
<name>A0AAD9VDN8_ACRCE</name>
<evidence type="ECO:0000256" key="1">
    <source>
        <dbReference type="SAM" id="MobiDB-lite"/>
    </source>
</evidence>
<sequence>MANSAMETTKEANQDEPQRTTLIAAPGDYEPDAPEAIERMMKNGIKFACSIQSWKVERESVRSGHRVEQCEELPMCSICRSTDHIVHECPYFLYSVNVEPVASQSASVPNSYAGAAKAPCTVPFNSTLPSTSKTLEDCGTKEKEKRVEKVKEKENVRSDSCQGELTKNELFAALGGLQTGKSAGSDGMAGFGYEFPKERCPAFSRRRSTCSASFRDDVSMPPEFSVAGAFSSRPACSSSSPCPVPSADYKKLVHLVLPKWTSSASLHMVGRYCEGKIKMASEKVSHKMVLEINPKELEKIVVDSCKTEHSAAERGFSDHSIELYHVDHVQPGNLKKAAFIL</sequence>
<feature type="region of interest" description="Disordered" evidence="1">
    <location>
        <begin position="1"/>
        <end position="29"/>
    </location>
</feature>
<evidence type="ECO:0000313" key="3">
    <source>
        <dbReference type="Proteomes" id="UP001249851"/>
    </source>
</evidence>
<dbReference type="Proteomes" id="UP001249851">
    <property type="component" value="Unassembled WGS sequence"/>
</dbReference>
<organism evidence="2 3">
    <name type="scientific">Acropora cervicornis</name>
    <name type="common">Staghorn coral</name>
    <dbReference type="NCBI Taxonomy" id="6130"/>
    <lineage>
        <taxon>Eukaryota</taxon>
        <taxon>Metazoa</taxon>
        <taxon>Cnidaria</taxon>
        <taxon>Anthozoa</taxon>
        <taxon>Hexacorallia</taxon>
        <taxon>Scleractinia</taxon>
        <taxon>Astrocoeniina</taxon>
        <taxon>Acroporidae</taxon>
        <taxon>Acropora</taxon>
    </lineage>
</organism>
<protein>
    <submittedName>
        <fullName evidence="2">Uncharacterized protein</fullName>
    </submittedName>
</protein>
<gene>
    <name evidence="2" type="ORF">P5673_004913</name>
</gene>
<keyword evidence="3" id="KW-1185">Reference proteome</keyword>
<proteinExistence type="predicted"/>
<dbReference type="EMBL" id="JARQWQ010000008">
    <property type="protein sequence ID" value="KAK2570152.1"/>
    <property type="molecule type" value="Genomic_DNA"/>
</dbReference>
<dbReference type="AlphaFoldDB" id="A0AAD9VDN8"/>
<evidence type="ECO:0000313" key="2">
    <source>
        <dbReference type="EMBL" id="KAK2570152.1"/>
    </source>
</evidence>
<reference evidence="2" key="1">
    <citation type="journal article" date="2023" name="G3 (Bethesda)">
        <title>Whole genome assembly and annotation of the endangered Caribbean coral Acropora cervicornis.</title>
        <authorList>
            <person name="Selwyn J.D."/>
            <person name="Vollmer S.V."/>
        </authorList>
    </citation>
    <scope>NUCLEOTIDE SEQUENCE</scope>
    <source>
        <strain evidence="2">K2</strain>
    </source>
</reference>
<reference evidence="2" key="2">
    <citation type="journal article" date="2023" name="Science">
        <title>Genomic signatures of disease resistance in endangered staghorn corals.</title>
        <authorList>
            <person name="Vollmer S.V."/>
            <person name="Selwyn J.D."/>
            <person name="Despard B.A."/>
            <person name="Roesel C.L."/>
        </authorList>
    </citation>
    <scope>NUCLEOTIDE SEQUENCE</scope>
    <source>
        <strain evidence="2">K2</strain>
    </source>
</reference>
<comment type="caution">
    <text evidence="2">The sequence shown here is derived from an EMBL/GenBank/DDBJ whole genome shotgun (WGS) entry which is preliminary data.</text>
</comment>
<feature type="compositionally biased region" description="Basic and acidic residues" evidence="1">
    <location>
        <begin position="8"/>
        <end position="18"/>
    </location>
</feature>